<dbReference type="AlphaFoldDB" id="A0A386HPG4"/>
<organism evidence="7 8">
    <name type="scientific">Arachidicoccus soli</name>
    <dbReference type="NCBI Taxonomy" id="2341117"/>
    <lineage>
        <taxon>Bacteria</taxon>
        <taxon>Pseudomonadati</taxon>
        <taxon>Bacteroidota</taxon>
        <taxon>Chitinophagia</taxon>
        <taxon>Chitinophagales</taxon>
        <taxon>Chitinophagaceae</taxon>
        <taxon>Arachidicoccus</taxon>
    </lineage>
</organism>
<dbReference type="Gene3D" id="1.10.10.10">
    <property type="entry name" value="Winged helix-like DNA-binding domain superfamily/Winged helix DNA-binding domain"/>
    <property type="match status" value="1"/>
</dbReference>
<gene>
    <name evidence="7" type="ORF">D6B99_05840</name>
</gene>
<dbReference type="NCBIfam" id="TIGR02937">
    <property type="entry name" value="sigma70-ECF"/>
    <property type="match status" value="1"/>
</dbReference>
<dbReference type="NCBIfam" id="TIGR02985">
    <property type="entry name" value="Sig70_bacteroi1"/>
    <property type="match status" value="1"/>
</dbReference>
<dbReference type="InterPro" id="IPR014284">
    <property type="entry name" value="RNA_pol_sigma-70_dom"/>
</dbReference>
<dbReference type="InterPro" id="IPR039425">
    <property type="entry name" value="RNA_pol_sigma-70-like"/>
</dbReference>
<evidence type="ECO:0000256" key="1">
    <source>
        <dbReference type="ARBA" id="ARBA00010641"/>
    </source>
</evidence>
<reference evidence="7 8" key="1">
    <citation type="submission" date="2018-09" db="EMBL/GenBank/DDBJ databases">
        <title>Arachidicoccus sp. nov., a bacterium isolated from soil.</title>
        <authorList>
            <person name="Weon H.-Y."/>
            <person name="Kwon S.-W."/>
            <person name="Lee S.A."/>
        </authorList>
    </citation>
    <scope>NUCLEOTIDE SEQUENCE [LARGE SCALE GENOMIC DNA]</scope>
    <source>
        <strain evidence="7 8">KIS59-12</strain>
    </source>
</reference>
<protein>
    <submittedName>
        <fullName evidence="7">RNA polymerase sigma-70 factor</fullName>
    </submittedName>
</protein>
<dbReference type="EMBL" id="CP032489">
    <property type="protein sequence ID" value="AYD47174.1"/>
    <property type="molecule type" value="Genomic_DNA"/>
</dbReference>
<dbReference type="Gene3D" id="1.10.1740.10">
    <property type="match status" value="1"/>
</dbReference>
<evidence type="ECO:0000256" key="2">
    <source>
        <dbReference type="ARBA" id="ARBA00023015"/>
    </source>
</evidence>
<name>A0A386HPG4_9BACT</name>
<dbReference type="SUPFAM" id="SSF88946">
    <property type="entry name" value="Sigma2 domain of RNA polymerase sigma factors"/>
    <property type="match status" value="1"/>
</dbReference>
<dbReference type="Pfam" id="PF04542">
    <property type="entry name" value="Sigma70_r2"/>
    <property type="match status" value="1"/>
</dbReference>
<evidence type="ECO:0000256" key="3">
    <source>
        <dbReference type="ARBA" id="ARBA00023082"/>
    </source>
</evidence>
<dbReference type="SUPFAM" id="SSF88659">
    <property type="entry name" value="Sigma3 and sigma4 domains of RNA polymerase sigma factors"/>
    <property type="match status" value="1"/>
</dbReference>
<keyword evidence="4" id="KW-0804">Transcription</keyword>
<dbReference type="InterPro" id="IPR007627">
    <property type="entry name" value="RNA_pol_sigma70_r2"/>
</dbReference>
<dbReference type="GO" id="GO:0003677">
    <property type="term" value="F:DNA binding"/>
    <property type="evidence" value="ECO:0007669"/>
    <property type="project" value="InterPro"/>
</dbReference>
<dbReference type="Pfam" id="PF08281">
    <property type="entry name" value="Sigma70_r4_2"/>
    <property type="match status" value="1"/>
</dbReference>
<dbReference type="OrthoDB" id="764619at2"/>
<dbReference type="PANTHER" id="PTHR43133:SF46">
    <property type="entry name" value="RNA POLYMERASE SIGMA-70 FACTOR ECF SUBFAMILY"/>
    <property type="match status" value="1"/>
</dbReference>
<evidence type="ECO:0000259" key="6">
    <source>
        <dbReference type="Pfam" id="PF08281"/>
    </source>
</evidence>
<dbReference type="GO" id="GO:0006352">
    <property type="term" value="P:DNA-templated transcription initiation"/>
    <property type="evidence" value="ECO:0007669"/>
    <property type="project" value="InterPro"/>
</dbReference>
<feature type="domain" description="RNA polymerase sigma factor 70 region 4 type 2" evidence="6">
    <location>
        <begin position="127"/>
        <end position="174"/>
    </location>
</feature>
<keyword evidence="8" id="KW-1185">Reference proteome</keyword>
<dbReference type="InterPro" id="IPR013249">
    <property type="entry name" value="RNA_pol_sigma70_r4_t2"/>
</dbReference>
<sequence length="186" mass="22035">MLKLVNYKNLSDDDLAVIISMESKAFDEVYARYYPVLTRVAYGMLNDTSAIEDLVQDVFISLYNRRKHITFKVSIKSYLCKAIRLKIFNEYRSKAVHLKYCKNDFFPNCSKNDFLSIETKELSMKIKNVYQKLPNKCREVFYLSRQWGFSQKDISQKLQISVSTVEKHIGKALRIFREELYEYSIN</sequence>
<dbReference type="RefSeq" id="WP_119986006.1">
    <property type="nucleotide sequence ID" value="NZ_CP032489.1"/>
</dbReference>
<evidence type="ECO:0000313" key="7">
    <source>
        <dbReference type="EMBL" id="AYD47174.1"/>
    </source>
</evidence>
<evidence type="ECO:0000259" key="5">
    <source>
        <dbReference type="Pfam" id="PF04542"/>
    </source>
</evidence>
<dbReference type="InterPro" id="IPR013324">
    <property type="entry name" value="RNA_pol_sigma_r3/r4-like"/>
</dbReference>
<accession>A0A386HPG4</accession>
<dbReference type="InterPro" id="IPR013325">
    <property type="entry name" value="RNA_pol_sigma_r2"/>
</dbReference>
<dbReference type="GO" id="GO:0016987">
    <property type="term" value="F:sigma factor activity"/>
    <property type="evidence" value="ECO:0007669"/>
    <property type="project" value="UniProtKB-KW"/>
</dbReference>
<dbReference type="PANTHER" id="PTHR43133">
    <property type="entry name" value="RNA POLYMERASE ECF-TYPE SIGMA FACTO"/>
    <property type="match status" value="1"/>
</dbReference>
<evidence type="ECO:0000313" key="8">
    <source>
        <dbReference type="Proteomes" id="UP000266118"/>
    </source>
</evidence>
<proteinExistence type="inferred from homology"/>
<dbReference type="InterPro" id="IPR036388">
    <property type="entry name" value="WH-like_DNA-bd_sf"/>
</dbReference>
<dbReference type="InterPro" id="IPR014327">
    <property type="entry name" value="RNA_pol_sigma70_bacteroid"/>
</dbReference>
<evidence type="ECO:0000256" key="4">
    <source>
        <dbReference type="ARBA" id="ARBA00023163"/>
    </source>
</evidence>
<comment type="similarity">
    <text evidence="1">Belongs to the sigma-70 factor family. ECF subfamily.</text>
</comment>
<keyword evidence="2" id="KW-0805">Transcription regulation</keyword>
<feature type="domain" description="RNA polymerase sigma-70 region 2" evidence="5">
    <location>
        <begin position="30"/>
        <end position="94"/>
    </location>
</feature>
<dbReference type="Proteomes" id="UP000266118">
    <property type="component" value="Chromosome"/>
</dbReference>
<keyword evidence="3" id="KW-0731">Sigma factor</keyword>
<dbReference type="KEGG" id="ark:D6B99_05840"/>